<gene>
    <name evidence="2" type="ORF">AMK59_6133</name>
</gene>
<proteinExistence type="predicted"/>
<feature type="non-terminal residue" evidence="2">
    <location>
        <position position="1"/>
    </location>
</feature>
<reference evidence="2 3" key="1">
    <citation type="submission" date="2015-09" db="EMBL/GenBank/DDBJ databases">
        <title>Draft genome of the scarab beetle Oryctes borbonicus.</title>
        <authorList>
            <person name="Meyer J.M."/>
            <person name="Markov G.V."/>
            <person name="Baskaran P."/>
            <person name="Herrmann M."/>
            <person name="Sommer R.J."/>
            <person name="Roedelsperger C."/>
        </authorList>
    </citation>
    <scope>NUCLEOTIDE SEQUENCE [LARGE SCALE GENOMIC DNA]</scope>
    <source>
        <strain evidence="2">OB123</strain>
        <tissue evidence="2">Whole animal</tissue>
    </source>
</reference>
<dbReference type="OrthoDB" id="205782at2759"/>
<dbReference type="EMBL" id="LJIG01016382">
    <property type="protein sequence ID" value="KRT80770.1"/>
    <property type="molecule type" value="Genomic_DNA"/>
</dbReference>
<accession>A0A0T6B0C9</accession>
<sequence length="102" mass="11218">DPNYSYQANAYPQGAKYSPYQQALPPKQSLKKTVSFEPGTKGGAESPTPKAVVTPIIVNNMNSSNPVGAKSKCNLCRKKHVVAPNLYCTDCEFYMSRFKPKT</sequence>
<dbReference type="Proteomes" id="UP000051574">
    <property type="component" value="Unassembled WGS sequence"/>
</dbReference>
<keyword evidence="3" id="KW-1185">Reference proteome</keyword>
<protein>
    <submittedName>
        <fullName evidence="2">Uncharacterized protein</fullName>
    </submittedName>
</protein>
<name>A0A0T6B0C9_9SCAR</name>
<evidence type="ECO:0000313" key="2">
    <source>
        <dbReference type="EMBL" id="KRT80770.1"/>
    </source>
</evidence>
<evidence type="ECO:0000313" key="3">
    <source>
        <dbReference type="Proteomes" id="UP000051574"/>
    </source>
</evidence>
<organism evidence="2 3">
    <name type="scientific">Oryctes borbonicus</name>
    <dbReference type="NCBI Taxonomy" id="1629725"/>
    <lineage>
        <taxon>Eukaryota</taxon>
        <taxon>Metazoa</taxon>
        <taxon>Ecdysozoa</taxon>
        <taxon>Arthropoda</taxon>
        <taxon>Hexapoda</taxon>
        <taxon>Insecta</taxon>
        <taxon>Pterygota</taxon>
        <taxon>Neoptera</taxon>
        <taxon>Endopterygota</taxon>
        <taxon>Coleoptera</taxon>
        <taxon>Polyphaga</taxon>
        <taxon>Scarabaeiformia</taxon>
        <taxon>Scarabaeidae</taxon>
        <taxon>Dynastinae</taxon>
        <taxon>Oryctes</taxon>
    </lineage>
</organism>
<comment type="caution">
    <text evidence="2">The sequence shown here is derived from an EMBL/GenBank/DDBJ whole genome shotgun (WGS) entry which is preliminary data.</text>
</comment>
<evidence type="ECO:0000256" key="1">
    <source>
        <dbReference type="SAM" id="MobiDB-lite"/>
    </source>
</evidence>
<feature type="region of interest" description="Disordered" evidence="1">
    <location>
        <begin position="28"/>
        <end position="49"/>
    </location>
</feature>
<dbReference type="AlphaFoldDB" id="A0A0T6B0C9"/>